<evidence type="ECO:0000313" key="2">
    <source>
        <dbReference type="EMBL" id="OWM73902.1"/>
    </source>
</evidence>
<reference evidence="3" key="1">
    <citation type="journal article" date="2017" name="Plant J.">
        <title>The pomegranate (Punica granatum L.) genome and the genomics of punicalagin biosynthesis.</title>
        <authorList>
            <person name="Qin G."/>
            <person name="Xu C."/>
            <person name="Ming R."/>
            <person name="Tang H."/>
            <person name="Guyot R."/>
            <person name="Kramer E.M."/>
            <person name="Hu Y."/>
            <person name="Yi X."/>
            <person name="Qi Y."/>
            <person name="Xu X."/>
            <person name="Gao Z."/>
            <person name="Pan H."/>
            <person name="Jian J."/>
            <person name="Tian Y."/>
            <person name="Yue Z."/>
            <person name="Xu Y."/>
        </authorList>
    </citation>
    <scope>NUCLEOTIDE SEQUENCE [LARGE SCALE GENOMIC DNA]</scope>
    <source>
        <strain evidence="3">cv. Dabenzi</strain>
    </source>
</reference>
<feature type="compositionally biased region" description="Basic residues" evidence="1">
    <location>
        <begin position="54"/>
        <end position="69"/>
    </location>
</feature>
<dbReference type="EMBL" id="MTKT01003945">
    <property type="protein sequence ID" value="OWM73902.1"/>
    <property type="molecule type" value="Genomic_DNA"/>
</dbReference>
<protein>
    <submittedName>
        <fullName evidence="2">Uncharacterized protein</fullName>
    </submittedName>
</protein>
<evidence type="ECO:0000256" key="1">
    <source>
        <dbReference type="SAM" id="MobiDB-lite"/>
    </source>
</evidence>
<feature type="region of interest" description="Disordered" evidence="1">
    <location>
        <begin position="44"/>
        <end position="83"/>
    </location>
</feature>
<evidence type="ECO:0000313" key="3">
    <source>
        <dbReference type="Proteomes" id="UP000197138"/>
    </source>
</evidence>
<organism evidence="2 3">
    <name type="scientific">Punica granatum</name>
    <name type="common">Pomegranate</name>
    <dbReference type="NCBI Taxonomy" id="22663"/>
    <lineage>
        <taxon>Eukaryota</taxon>
        <taxon>Viridiplantae</taxon>
        <taxon>Streptophyta</taxon>
        <taxon>Embryophyta</taxon>
        <taxon>Tracheophyta</taxon>
        <taxon>Spermatophyta</taxon>
        <taxon>Magnoliopsida</taxon>
        <taxon>eudicotyledons</taxon>
        <taxon>Gunneridae</taxon>
        <taxon>Pentapetalae</taxon>
        <taxon>rosids</taxon>
        <taxon>malvids</taxon>
        <taxon>Myrtales</taxon>
        <taxon>Lythraceae</taxon>
        <taxon>Punica</taxon>
    </lineage>
</organism>
<gene>
    <name evidence="2" type="ORF">CDL15_Pgr018962</name>
</gene>
<comment type="caution">
    <text evidence="2">The sequence shown here is derived from an EMBL/GenBank/DDBJ whole genome shotgun (WGS) entry which is preliminary data.</text>
</comment>
<proteinExistence type="predicted"/>
<accession>A0A218WPH7</accession>
<dbReference type="AlphaFoldDB" id="A0A218WPH7"/>
<dbReference type="Proteomes" id="UP000197138">
    <property type="component" value="Unassembled WGS sequence"/>
</dbReference>
<name>A0A218WPH7_PUNGR</name>
<sequence>MKTPTLSRAFKTFQTKGCKHYCLLNELFSASTTTGALCISLTNRPRTSDEERQLHKKFPSTSKKKHKQHVNLEEGSGESDDSSRFKSLLYLSPNVECIKDLHRQAHNCISA</sequence>